<sequence length="822" mass="89765">MARPTNAEDSALIKKLVQMSRKDGKLVRASKYPAPADPSISVTSWKMTEHKYYVVPSPFPTLARGVFSVEEPNGEHRIVARGYDKFFNIGEVGWTTWNALEAHTAAPYTLSLKSNGCIIFIAALTPEKLLITSKHAIGPAKGELKQSHADAGEVWLRKYLAEIGRTEADLAGVLWEKNLTAIAELCDDSFEEHVLAYPPELTGLHLHGLNERTKAFTTLPHAAVDAFAAEWGFIKTASIELPSIAAVRKFTDDVGKSGAWNGVPVEGFVVRTHVAAPSAPASTHSTPPYPAGGTLFFKVKFDEPYMMYRDWREVTKGLLGMRAKGNVAGKNNKDDGMSVAKLPKSRLRRAETEAYARWVIEEIRRDPDAFKEYTQNKGIVAVRERFLAYLGSNKGKKAVGQVKKAGSDDASAGKKLQGGKTIIVPVAIPGCGKTAVAVALTHIFGFGHTQSDDVRAKKPAPVFVQNVVDLLKKHDVVIADKNNHLTQHRAELRAATASASPPVKLLALNWAVDTLPAALVHRICADRVQQRGTNHQTLLAPSDDAAKKYEDVLWMFLQRAQPLAADEVDAVVEMEVGEDMEAAVRRAVAACVRMLGVPEPKEERVQEAIDKVRGYKVEPVPGAGAKKVKEKDVGPRYFALLPEISLEPLLAPVLAKIPPPQDSLWETLQEGKRVTLRPHVTLVHMNAVTAADGTVHKGNEEFWARCQALHSCLGRPPQFRFRLGHVVWDERVMAVTVEGVELAEEGSEGQAGAEFVSQVPEEVRRSLHITVGTRDGQVPPVEAKEMVRRWRAAGEPVGKSGGVQSVKLEGVVATGRLKGLMV</sequence>
<dbReference type="EC" id="6.5.1.3" evidence="1"/>
<feature type="domain" description="tRNA ligase phosphodiesterase" evidence="3">
    <location>
        <begin position="611"/>
        <end position="812"/>
    </location>
</feature>
<proteinExistence type="inferred from homology"/>
<dbReference type="InterPro" id="IPR019039">
    <property type="entry name" value="T4-Rnl1-like_N"/>
</dbReference>
<dbReference type="GO" id="GO:0051730">
    <property type="term" value="F:GTP-dependent polyribonucleotide 5'-hydroxyl-kinase activity"/>
    <property type="evidence" value="ECO:0007669"/>
    <property type="project" value="InterPro"/>
</dbReference>
<dbReference type="Proteomes" id="UP001215598">
    <property type="component" value="Unassembled WGS sequence"/>
</dbReference>
<dbReference type="InterPro" id="IPR015965">
    <property type="entry name" value="tRNA_lig_PDEase"/>
</dbReference>
<dbReference type="EMBL" id="JARKIB010000017">
    <property type="protein sequence ID" value="KAJ7769961.1"/>
    <property type="molecule type" value="Genomic_DNA"/>
</dbReference>
<dbReference type="GO" id="GO:0003972">
    <property type="term" value="F:RNA ligase (ATP) activity"/>
    <property type="evidence" value="ECO:0007669"/>
    <property type="project" value="UniProtKB-UniRule"/>
</dbReference>
<evidence type="ECO:0000259" key="4">
    <source>
        <dbReference type="Pfam" id="PF08303"/>
    </source>
</evidence>
<feature type="domain" description="tRNA ligase kinase" evidence="4">
    <location>
        <begin position="422"/>
        <end position="566"/>
    </location>
</feature>
<accession>A0AAD7NPF7</accession>
<name>A0AAD7NPF7_9AGAR</name>
<organism evidence="6 7">
    <name type="scientific">Mycena metata</name>
    <dbReference type="NCBI Taxonomy" id="1033252"/>
    <lineage>
        <taxon>Eukaryota</taxon>
        <taxon>Fungi</taxon>
        <taxon>Dikarya</taxon>
        <taxon>Basidiomycota</taxon>
        <taxon>Agaricomycotina</taxon>
        <taxon>Agaricomycetes</taxon>
        <taxon>Agaricomycetidae</taxon>
        <taxon>Agaricales</taxon>
        <taxon>Marasmiineae</taxon>
        <taxon>Mycenaceae</taxon>
        <taxon>Mycena</taxon>
    </lineage>
</organism>
<dbReference type="Pfam" id="PF08303">
    <property type="entry name" value="tRNA_lig_kinase"/>
    <property type="match status" value="1"/>
</dbReference>
<reference evidence="6" key="1">
    <citation type="submission" date="2023-03" db="EMBL/GenBank/DDBJ databases">
        <title>Massive genome expansion in bonnet fungi (Mycena s.s.) driven by repeated elements and novel gene families across ecological guilds.</title>
        <authorList>
            <consortium name="Lawrence Berkeley National Laboratory"/>
            <person name="Harder C.B."/>
            <person name="Miyauchi S."/>
            <person name="Viragh M."/>
            <person name="Kuo A."/>
            <person name="Thoen E."/>
            <person name="Andreopoulos B."/>
            <person name="Lu D."/>
            <person name="Skrede I."/>
            <person name="Drula E."/>
            <person name="Henrissat B."/>
            <person name="Morin E."/>
            <person name="Kohler A."/>
            <person name="Barry K."/>
            <person name="LaButti K."/>
            <person name="Morin E."/>
            <person name="Salamov A."/>
            <person name="Lipzen A."/>
            <person name="Mereny Z."/>
            <person name="Hegedus B."/>
            <person name="Baldrian P."/>
            <person name="Stursova M."/>
            <person name="Weitz H."/>
            <person name="Taylor A."/>
            <person name="Grigoriev I.V."/>
            <person name="Nagy L.G."/>
            <person name="Martin F."/>
            <person name="Kauserud H."/>
        </authorList>
    </citation>
    <scope>NUCLEOTIDE SEQUENCE</scope>
    <source>
        <strain evidence="6">CBHHK182m</strain>
    </source>
</reference>
<dbReference type="GO" id="GO:0005524">
    <property type="term" value="F:ATP binding"/>
    <property type="evidence" value="ECO:0007669"/>
    <property type="project" value="UniProtKB-UniRule"/>
</dbReference>
<evidence type="ECO:0000259" key="3">
    <source>
        <dbReference type="Pfam" id="PF08302"/>
    </source>
</evidence>
<dbReference type="AlphaFoldDB" id="A0AAD7NPF7"/>
<keyword evidence="1" id="KW-0819">tRNA processing</keyword>
<evidence type="ECO:0000313" key="7">
    <source>
        <dbReference type="Proteomes" id="UP001215598"/>
    </source>
</evidence>
<keyword evidence="7" id="KW-1185">Reference proteome</keyword>
<dbReference type="PANTHER" id="PTHR32004:SF1">
    <property type="entry name" value="TRNA LIGASE"/>
    <property type="match status" value="1"/>
</dbReference>
<gene>
    <name evidence="6" type="ORF">B0H16DRAFT_1411123</name>
</gene>
<dbReference type="PIRSF" id="PIRSF019634">
    <property type="entry name" value="tRNA_lig_yeast"/>
    <property type="match status" value="1"/>
</dbReference>
<evidence type="ECO:0000259" key="5">
    <source>
        <dbReference type="Pfam" id="PF09511"/>
    </source>
</evidence>
<dbReference type="SUPFAM" id="SSF52540">
    <property type="entry name" value="P-loop containing nucleoside triphosphate hydrolases"/>
    <property type="match status" value="1"/>
</dbReference>
<dbReference type="InterPro" id="IPR015966">
    <property type="entry name" value="tRNA_lig_kin_fungi"/>
</dbReference>
<feature type="domain" description="T4 RNA ligase 1-like N-terminal" evidence="5">
    <location>
        <begin position="63"/>
        <end position="305"/>
    </location>
</feature>
<dbReference type="GO" id="GO:0005634">
    <property type="term" value="C:nucleus"/>
    <property type="evidence" value="ECO:0007669"/>
    <property type="project" value="TreeGrafter"/>
</dbReference>
<dbReference type="Pfam" id="PF08302">
    <property type="entry name" value="tRNA_lig_CPD"/>
    <property type="match status" value="1"/>
</dbReference>
<dbReference type="GO" id="GO:0008081">
    <property type="term" value="F:phosphoric diester hydrolase activity"/>
    <property type="evidence" value="ECO:0007669"/>
    <property type="project" value="InterPro"/>
</dbReference>
<evidence type="ECO:0000256" key="1">
    <source>
        <dbReference type="PIRNR" id="PIRNR019634"/>
    </source>
</evidence>
<dbReference type="Gene3D" id="3.40.50.300">
    <property type="entry name" value="P-loop containing nucleotide triphosphate hydrolases"/>
    <property type="match status" value="1"/>
</dbReference>
<dbReference type="PANTHER" id="PTHR32004">
    <property type="entry name" value="TRNA LIGASE"/>
    <property type="match status" value="1"/>
</dbReference>
<dbReference type="GO" id="GO:0006388">
    <property type="term" value="P:tRNA splicing, via endonucleolytic cleavage and ligation"/>
    <property type="evidence" value="ECO:0007669"/>
    <property type="project" value="UniProtKB-UniRule"/>
</dbReference>
<dbReference type="Pfam" id="PF09511">
    <property type="entry name" value="RNA_lig_T4_1"/>
    <property type="match status" value="1"/>
</dbReference>
<comment type="caution">
    <text evidence="6">The sequence shown here is derived from an EMBL/GenBank/DDBJ whole genome shotgun (WGS) entry which is preliminary data.</text>
</comment>
<dbReference type="InterPro" id="IPR027417">
    <property type="entry name" value="P-loop_NTPase"/>
</dbReference>
<evidence type="ECO:0000256" key="2">
    <source>
        <dbReference type="PIRSR" id="PIRSR019634-50"/>
    </source>
</evidence>
<evidence type="ECO:0000313" key="6">
    <source>
        <dbReference type="EMBL" id="KAJ7769961.1"/>
    </source>
</evidence>
<protein>
    <recommendedName>
        <fullName evidence="1">tRNA ligase</fullName>
        <ecNumber evidence="1">6.5.1.3</ecNumber>
    </recommendedName>
</protein>
<comment type="catalytic activity">
    <reaction evidence="1">
        <text>ATP + (ribonucleotide)n-3'-hydroxyl + 5'-phospho-(ribonucleotide)m = (ribonucleotide)n+m + AMP + diphosphate.</text>
        <dbReference type="EC" id="6.5.1.3"/>
    </reaction>
</comment>
<keyword evidence="1 6" id="KW-0436">Ligase</keyword>
<dbReference type="InterPro" id="IPR012387">
    <property type="entry name" value="Trl1_fun"/>
</dbReference>
<feature type="active site" description="N6-AMP-lysine intermediate" evidence="2">
    <location>
        <position position="113"/>
    </location>
</feature>
<comment type="similarity">
    <text evidence="1">Belongs to the TRL1 family.</text>
</comment>